<evidence type="ECO:0000256" key="2">
    <source>
        <dbReference type="ARBA" id="ARBA00022475"/>
    </source>
</evidence>
<evidence type="ECO:0000256" key="7">
    <source>
        <dbReference type="ARBA" id="ARBA00023136"/>
    </source>
</evidence>
<evidence type="ECO:0000256" key="4">
    <source>
        <dbReference type="ARBA" id="ARBA00022741"/>
    </source>
</evidence>
<reference evidence="11 12" key="1">
    <citation type="submission" date="2019-05" db="EMBL/GenBank/DDBJ databases">
        <title>Complete genome sequence of Izhakiella calystegiae KSNA2, an endophyte isolated from beach morning glory (Calystegia soldanella).</title>
        <authorList>
            <person name="Jiang L."/>
            <person name="Jeong J.C."/>
            <person name="Kim C.Y."/>
            <person name="Kim D.H."/>
            <person name="Kim S.W."/>
            <person name="Lee j."/>
        </authorList>
    </citation>
    <scope>NUCLEOTIDE SEQUENCE [LARGE SCALE GENOMIC DNA]</scope>
    <source>
        <strain evidence="11 12">KSNA2</strain>
    </source>
</reference>
<keyword evidence="5 9" id="KW-0067">ATP-binding</keyword>
<dbReference type="GO" id="GO:0016887">
    <property type="term" value="F:ATP hydrolysis activity"/>
    <property type="evidence" value="ECO:0007669"/>
    <property type="project" value="InterPro"/>
</dbReference>
<gene>
    <name evidence="9 11" type="primary">btuD</name>
    <name evidence="11" type="ORF">FEM41_16195</name>
</gene>
<keyword evidence="3" id="KW-0997">Cell inner membrane</keyword>
<dbReference type="OrthoDB" id="5292475at2"/>
<organism evidence="11 12">
    <name type="scientific">Jejubacter calystegiae</name>
    <dbReference type="NCBI Taxonomy" id="2579935"/>
    <lineage>
        <taxon>Bacteria</taxon>
        <taxon>Pseudomonadati</taxon>
        <taxon>Pseudomonadota</taxon>
        <taxon>Gammaproteobacteria</taxon>
        <taxon>Enterobacterales</taxon>
        <taxon>Enterobacteriaceae</taxon>
        <taxon>Jejubacter</taxon>
    </lineage>
</organism>
<dbReference type="InterPro" id="IPR003439">
    <property type="entry name" value="ABC_transporter-like_ATP-bd"/>
</dbReference>
<proteinExistence type="inferred from homology"/>
<dbReference type="GO" id="GO:0005886">
    <property type="term" value="C:plasma membrane"/>
    <property type="evidence" value="ECO:0007669"/>
    <property type="project" value="UniProtKB-SubCell"/>
</dbReference>
<comment type="function">
    <text evidence="8">Part of the ABC transporter complex HmuTUV involved in hemin import. Responsible for energy coupling to the transport system.</text>
</comment>
<evidence type="ECO:0000256" key="9">
    <source>
        <dbReference type="HAMAP-Rule" id="MF_01005"/>
    </source>
</evidence>
<dbReference type="Pfam" id="PF00005">
    <property type="entry name" value="ABC_tran"/>
    <property type="match status" value="1"/>
</dbReference>
<dbReference type="EMBL" id="CP040428">
    <property type="protein sequence ID" value="QCT21075.1"/>
    <property type="molecule type" value="Genomic_DNA"/>
</dbReference>
<keyword evidence="1 9" id="KW-0813">Transport</keyword>
<feature type="domain" description="ABC transporter" evidence="10">
    <location>
        <begin position="5"/>
        <end position="233"/>
    </location>
</feature>
<sequence length="249" mass="26701">MTALLQLQDVALAGRVGPINAQVQPGELLHLLGPNGVGKSSLLALMAGLEQGQGNIDFAGQPLAAWSAPALAARRAILCQQQMPPFAMPLWHYLQLHQKAGQEEAAMLTVAESLWLSDKLTRPVSALSGGEWQRARLAAVLLQIDPNTNPHGQLLLLDEPMNSLDVAQQAALDRLLSKLCRSGVAVVMSGHDLNHSLRHAGRVWLLHNGRLAASGAPESVLTPSRLESVYGLPFRSLEVEGTNLLLTCH</sequence>
<keyword evidence="4 9" id="KW-0547">Nucleotide-binding</keyword>
<dbReference type="KEGG" id="izh:FEM41_16195"/>
<evidence type="ECO:0000313" key="12">
    <source>
        <dbReference type="Proteomes" id="UP000302163"/>
    </source>
</evidence>
<keyword evidence="12" id="KW-1185">Reference proteome</keyword>
<dbReference type="InterPro" id="IPR017871">
    <property type="entry name" value="ABC_transporter-like_CS"/>
</dbReference>
<comment type="similarity">
    <text evidence="9">Belongs to the ABC transporter superfamily. Vitamin B12 importer (TC 3.A.1.13.1) family.</text>
</comment>
<evidence type="ECO:0000256" key="5">
    <source>
        <dbReference type="ARBA" id="ARBA00022840"/>
    </source>
</evidence>
<dbReference type="Proteomes" id="UP000302163">
    <property type="component" value="Chromosome"/>
</dbReference>
<dbReference type="NCBIfam" id="NF002981">
    <property type="entry name" value="PRK03695.1"/>
    <property type="match status" value="1"/>
</dbReference>
<keyword evidence="2 9" id="KW-1003">Cell membrane</keyword>
<dbReference type="FunFam" id="3.40.50.300:FF:000462">
    <property type="entry name" value="Vitamin B12 import ATP-binding protein BtuD"/>
    <property type="match status" value="1"/>
</dbReference>
<protein>
    <recommendedName>
        <fullName evidence="9">Vitamin B12 import ATP-binding protein BtuD</fullName>
        <ecNumber evidence="9">7.6.2.8</ecNumber>
    </recommendedName>
    <alternativeName>
        <fullName evidence="9">Vitamin B12-transporting ATPase</fullName>
    </alternativeName>
</protein>
<comment type="caution">
    <text evidence="9">Lacks conserved residue(s) required for the propagation of feature annotation.</text>
</comment>
<dbReference type="HAMAP" id="MF_01005">
    <property type="entry name" value="BtuD"/>
    <property type="match status" value="1"/>
</dbReference>
<keyword evidence="11" id="KW-0378">Hydrolase</keyword>
<evidence type="ECO:0000256" key="6">
    <source>
        <dbReference type="ARBA" id="ARBA00022967"/>
    </source>
</evidence>
<evidence type="ECO:0000256" key="3">
    <source>
        <dbReference type="ARBA" id="ARBA00022519"/>
    </source>
</evidence>
<dbReference type="PROSITE" id="PS50893">
    <property type="entry name" value="ABC_TRANSPORTER_2"/>
    <property type="match status" value="1"/>
</dbReference>
<dbReference type="GO" id="GO:0015420">
    <property type="term" value="F:ABC-type vitamin B12 transporter activity"/>
    <property type="evidence" value="ECO:0007669"/>
    <property type="project" value="UniProtKB-UniRule"/>
</dbReference>
<dbReference type="SMART" id="SM00382">
    <property type="entry name" value="AAA"/>
    <property type="match status" value="1"/>
</dbReference>
<dbReference type="PANTHER" id="PTHR42794:SF1">
    <property type="entry name" value="HEMIN IMPORT ATP-BINDING PROTEIN HMUV"/>
    <property type="match status" value="1"/>
</dbReference>
<evidence type="ECO:0000259" key="10">
    <source>
        <dbReference type="PROSITE" id="PS50893"/>
    </source>
</evidence>
<comment type="catalytic activity">
    <reaction evidence="9">
        <text>an R-cob(III)alamin(out) + ATP + H2O = an R-cob(III)alamin(in) + ADP + phosphate + H(+)</text>
        <dbReference type="Rhea" id="RHEA:17873"/>
        <dbReference type="ChEBI" id="CHEBI:15377"/>
        <dbReference type="ChEBI" id="CHEBI:15378"/>
        <dbReference type="ChEBI" id="CHEBI:30616"/>
        <dbReference type="ChEBI" id="CHEBI:43474"/>
        <dbReference type="ChEBI" id="CHEBI:140785"/>
        <dbReference type="ChEBI" id="CHEBI:456216"/>
        <dbReference type="EC" id="7.6.2.8"/>
    </reaction>
</comment>
<dbReference type="PROSITE" id="PS00211">
    <property type="entry name" value="ABC_TRANSPORTER_1"/>
    <property type="match status" value="1"/>
</dbReference>
<dbReference type="AlphaFoldDB" id="A0A4P8YJZ2"/>
<evidence type="ECO:0000313" key="11">
    <source>
        <dbReference type="EMBL" id="QCT21075.1"/>
    </source>
</evidence>
<dbReference type="InterPro" id="IPR003593">
    <property type="entry name" value="AAA+_ATPase"/>
</dbReference>
<dbReference type="EC" id="7.6.2.8" evidence="9"/>
<keyword evidence="7 9" id="KW-0472">Membrane</keyword>
<comment type="subcellular location">
    <subcellularLocation>
        <location evidence="9">Cell membrane</location>
        <topology evidence="9">Peripheral membrane protein</topology>
    </subcellularLocation>
</comment>
<evidence type="ECO:0000256" key="1">
    <source>
        <dbReference type="ARBA" id="ARBA00022448"/>
    </source>
</evidence>
<comment type="subunit">
    <text evidence="9">The complex is composed of two ATP-binding proteins (BtuD), two transmembrane proteins (BtuC) and a solute-binding protein (BtuF).</text>
</comment>
<accession>A0A4P8YJZ2</accession>
<keyword evidence="6 9" id="KW-1278">Translocase</keyword>
<dbReference type="InterPro" id="IPR023693">
    <property type="entry name" value="ABC_transptr_BtuD"/>
</dbReference>
<dbReference type="GO" id="GO:0005524">
    <property type="term" value="F:ATP binding"/>
    <property type="evidence" value="ECO:0007669"/>
    <property type="project" value="UniProtKB-KW"/>
</dbReference>
<dbReference type="InterPro" id="IPR027417">
    <property type="entry name" value="P-loop_NTPase"/>
</dbReference>
<comment type="function">
    <text evidence="9">Part of the ABC transporter complex BtuCDF involved in vitamin B12 import. Responsible for energy coupling to the transport system.</text>
</comment>
<dbReference type="RefSeq" id="WP_138097232.1">
    <property type="nucleotide sequence ID" value="NZ_CP040428.1"/>
</dbReference>
<name>A0A4P8YJZ2_9ENTR</name>
<dbReference type="SUPFAM" id="SSF52540">
    <property type="entry name" value="P-loop containing nucleoside triphosphate hydrolases"/>
    <property type="match status" value="1"/>
</dbReference>
<dbReference type="PANTHER" id="PTHR42794">
    <property type="entry name" value="HEMIN IMPORT ATP-BINDING PROTEIN HMUV"/>
    <property type="match status" value="1"/>
</dbReference>
<evidence type="ECO:0000256" key="8">
    <source>
        <dbReference type="ARBA" id="ARBA00037066"/>
    </source>
</evidence>
<dbReference type="Gene3D" id="3.40.50.300">
    <property type="entry name" value="P-loop containing nucleotide triphosphate hydrolases"/>
    <property type="match status" value="1"/>
</dbReference>